<evidence type="ECO:0000256" key="3">
    <source>
        <dbReference type="ARBA" id="ARBA00023004"/>
    </source>
</evidence>
<keyword evidence="2 5" id="KW-0479">Metal-binding</keyword>
<comment type="caution">
    <text evidence="7">The sequence shown here is derived from an EMBL/GenBank/DDBJ whole genome shotgun (WGS) entry which is preliminary data.</text>
</comment>
<protein>
    <submittedName>
        <fullName evidence="7">Cytochrome B5-like protein</fullName>
    </submittedName>
</protein>
<reference evidence="7" key="1">
    <citation type="submission" date="2019-12" db="EMBL/GenBank/DDBJ databases">
        <authorList>
            <person name="Scholes J."/>
        </authorList>
    </citation>
    <scope>NUCLEOTIDE SEQUENCE</scope>
</reference>
<dbReference type="InterPro" id="IPR050668">
    <property type="entry name" value="Cytochrome_b5"/>
</dbReference>
<dbReference type="PROSITE" id="PS00191">
    <property type="entry name" value="CYTOCHROME_B5_1"/>
    <property type="match status" value="1"/>
</dbReference>
<name>A0A9N7NWI6_STRHE</name>
<keyword evidence="5" id="KW-1133">Transmembrane helix</keyword>
<dbReference type="Pfam" id="PF00173">
    <property type="entry name" value="Cyt-b5"/>
    <property type="match status" value="1"/>
</dbReference>
<dbReference type="GO" id="GO:0016020">
    <property type="term" value="C:membrane"/>
    <property type="evidence" value="ECO:0007669"/>
    <property type="project" value="TreeGrafter"/>
</dbReference>
<dbReference type="SUPFAM" id="SSF55856">
    <property type="entry name" value="Cytochrome b5-like heme/steroid binding domain"/>
    <property type="match status" value="1"/>
</dbReference>
<sequence>MSLLSNRPTGSSYSISSLFKSVDLPEKESGSKGESVVLCSELISNAVVVATGFVLCLLIFAPRFRKSDNGKLVKSHVSAKALNVYTKAEVSLHNRRTDCWIIIKNKVYDVTSYVEEHPGGDAILAHAGDDSTEGFFGPQHATRVFDLIEDFYIGDLVK</sequence>
<keyword evidence="8" id="KW-1185">Reference proteome</keyword>
<dbReference type="Gene3D" id="3.10.120.10">
    <property type="entry name" value="Cytochrome b5-like heme/steroid binding domain"/>
    <property type="match status" value="1"/>
</dbReference>
<evidence type="ECO:0000313" key="7">
    <source>
        <dbReference type="EMBL" id="CAA0838622.1"/>
    </source>
</evidence>
<evidence type="ECO:0000259" key="6">
    <source>
        <dbReference type="PROSITE" id="PS50255"/>
    </source>
</evidence>
<dbReference type="PROSITE" id="PS50255">
    <property type="entry name" value="CYTOCHROME_B5_2"/>
    <property type="match status" value="1"/>
</dbReference>
<proteinExistence type="inferred from homology"/>
<evidence type="ECO:0000256" key="2">
    <source>
        <dbReference type="ARBA" id="ARBA00022723"/>
    </source>
</evidence>
<dbReference type="PRINTS" id="PR00363">
    <property type="entry name" value="CYTOCHROMEB5"/>
</dbReference>
<comment type="similarity">
    <text evidence="4 5">Belongs to the cytochrome b5 family.</text>
</comment>
<keyword evidence="5" id="KW-0472">Membrane</keyword>
<dbReference type="EMBL" id="CACSLK010031421">
    <property type="protein sequence ID" value="CAA0838622.1"/>
    <property type="molecule type" value="Genomic_DNA"/>
</dbReference>
<dbReference type="GO" id="GO:0046872">
    <property type="term" value="F:metal ion binding"/>
    <property type="evidence" value="ECO:0007669"/>
    <property type="project" value="UniProtKB-UniRule"/>
</dbReference>
<evidence type="ECO:0000256" key="4">
    <source>
        <dbReference type="ARBA" id="ARBA00038168"/>
    </source>
</evidence>
<feature type="transmembrane region" description="Helical" evidence="5">
    <location>
        <begin position="42"/>
        <end position="61"/>
    </location>
</feature>
<feature type="domain" description="Cytochrome b5 heme-binding" evidence="6">
    <location>
        <begin position="82"/>
        <end position="157"/>
    </location>
</feature>
<accession>A0A9N7NWI6</accession>
<dbReference type="OrthoDB" id="260519at2759"/>
<evidence type="ECO:0000256" key="5">
    <source>
        <dbReference type="RuleBase" id="RU362121"/>
    </source>
</evidence>
<organism evidence="7 8">
    <name type="scientific">Striga hermonthica</name>
    <name type="common">Purple witchweed</name>
    <name type="synonym">Buchnera hermonthica</name>
    <dbReference type="NCBI Taxonomy" id="68872"/>
    <lineage>
        <taxon>Eukaryota</taxon>
        <taxon>Viridiplantae</taxon>
        <taxon>Streptophyta</taxon>
        <taxon>Embryophyta</taxon>
        <taxon>Tracheophyta</taxon>
        <taxon>Spermatophyta</taxon>
        <taxon>Magnoliopsida</taxon>
        <taxon>eudicotyledons</taxon>
        <taxon>Gunneridae</taxon>
        <taxon>Pentapetalae</taxon>
        <taxon>asterids</taxon>
        <taxon>lamiids</taxon>
        <taxon>Lamiales</taxon>
        <taxon>Orobanchaceae</taxon>
        <taxon>Buchnereae</taxon>
        <taxon>Striga</taxon>
    </lineage>
</organism>
<dbReference type="SMART" id="SM01117">
    <property type="entry name" value="Cyt-b5"/>
    <property type="match status" value="1"/>
</dbReference>
<dbReference type="PANTHER" id="PTHR19359:SF95">
    <property type="entry name" value="CYTOCHROME B5 TYPE B"/>
    <property type="match status" value="1"/>
</dbReference>
<gene>
    <name evidence="7" type="ORF">SHERM_05202</name>
</gene>
<dbReference type="AlphaFoldDB" id="A0A9N7NWI6"/>
<evidence type="ECO:0000256" key="1">
    <source>
        <dbReference type="ARBA" id="ARBA00022617"/>
    </source>
</evidence>
<dbReference type="FunFam" id="3.10.120.10:FF:000007">
    <property type="entry name" value="Sulfite oxidase, mitochondrial"/>
    <property type="match status" value="1"/>
</dbReference>
<dbReference type="InterPro" id="IPR018506">
    <property type="entry name" value="Cyt_B5_heme-BS"/>
</dbReference>
<dbReference type="GO" id="GO:0020037">
    <property type="term" value="F:heme binding"/>
    <property type="evidence" value="ECO:0007669"/>
    <property type="project" value="UniProtKB-UniRule"/>
</dbReference>
<dbReference type="InterPro" id="IPR036400">
    <property type="entry name" value="Cyt_B5-like_heme/steroid_sf"/>
</dbReference>
<dbReference type="Proteomes" id="UP001153555">
    <property type="component" value="Unassembled WGS sequence"/>
</dbReference>
<dbReference type="InterPro" id="IPR001199">
    <property type="entry name" value="Cyt_B5-like_heme/steroid-bd"/>
</dbReference>
<evidence type="ECO:0000313" key="8">
    <source>
        <dbReference type="Proteomes" id="UP001153555"/>
    </source>
</evidence>
<dbReference type="PANTHER" id="PTHR19359">
    <property type="entry name" value="CYTOCHROME B5"/>
    <property type="match status" value="1"/>
</dbReference>
<keyword evidence="1 5" id="KW-0349">Heme</keyword>
<keyword evidence="3 5" id="KW-0408">Iron</keyword>
<keyword evidence="5" id="KW-0812">Transmembrane</keyword>